<keyword evidence="14" id="KW-1185">Reference proteome</keyword>
<dbReference type="OrthoDB" id="6264340at2759"/>
<evidence type="ECO:0000256" key="2">
    <source>
        <dbReference type="ARBA" id="ARBA00022692"/>
    </source>
</evidence>
<keyword evidence="5 11" id="KW-0472">Membrane</keyword>
<dbReference type="Pfam" id="PF15065">
    <property type="entry name" value="NCU-G1"/>
    <property type="match status" value="1"/>
</dbReference>
<keyword evidence="2 11" id="KW-0812">Transmembrane</keyword>
<comment type="subunit">
    <text evidence="10">Interacts (via lumenal domain) with lysosomal protein MFSD1; the interaction starts while both proteins are still in the endoplasmic reticulum and is required for stabilization of MFSD1 in lysosomes but has no direct effect on its targeting to lysosomes or transporter activity.</text>
</comment>
<evidence type="ECO:0000256" key="3">
    <source>
        <dbReference type="ARBA" id="ARBA00022729"/>
    </source>
</evidence>
<comment type="subcellular location">
    <subcellularLocation>
        <location evidence="9">Lysosome membrane</location>
        <topology evidence="9">Single-pass type I membrane protein</topology>
        <orientation evidence="9">Lumenal side</orientation>
    </subcellularLocation>
</comment>
<feature type="transmembrane region" description="Helical" evidence="11">
    <location>
        <begin position="366"/>
        <end position="392"/>
    </location>
</feature>
<keyword evidence="4 11" id="KW-1133">Transmembrane helix</keyword>
<evidence type="ECO:0000313" key="13">
    <source>
        <dbReference type="EMBL" id="KAH3833721.1"/>
    </source>
</evidence>
<dbReference type="Proteomes" id="UP000828390">
    <property type="component" value="Unassembled WGS sequence"/>
</dbReference>
<name>A0A9D4K644_DREPO</name>
<evidence type="ECO:0000256" key="7">
    <source>
        <dbReference type="ARBA" id="ARBA00023228"/>
    </source>
</evidence>
<comment type="caution">
    <text evidence="13">The sequence shown here is derived from an EMBL/GenBank/DDBJ whole genome shotgun (WGS) entry which is preliminary data.</text>
</comment>
<proteinExistence type="inferred from homology"/>
<dbReference type="GO" id="GO:0005765">
    <property type="term" value="C:lysosomal membrane"/>
    <property type="evidence" value="ECO:0007669"/>
    <property type="project" value="UniProtKB-SubCell"/>
</dbReference>
<evidence type="ECO:0000256" key="9">
    <source>
        <dbReference type="ARBA" id="ARBA00024189"/>
    </source>
</evidence>
<dbReference type="AlphaFoldDB" id="A0A9D4K644"/>
<evidence type="ECO:0000256" key="12">
    <source>
        <dbReference type="SAM" id="SignalP"/>
    </source>
</evidence>
<evidence type="ECO:0000256" key="10">
    <source>
        <dbReference type="ARBA" id="ARBA00044960"/>
    </source>
</evidence>
<feature type="signal peptide" evidence="12">
    <location>
        <begin position="1"/>
        <end position="21"/>
    </location>
</feature>
<evidence type="ECO:0000256" key="11">
    <source>
        <dbReference type="SAM" id="Phobius"/>
    </source>
</evidence>
<keyword evidence="6" id="KW-0325">Glycoprotein</keyword>
<comment type="similarity">
    <text evidence="1">Belongs to the GLMP family.</text>
</comment>
<evidence type="ECO:0000256" key="1">
    <source>
        <dbReference type="ARBA" id="ARBA00010599"/>
    </source>
</evidence>
<evidence type="ECO:0000256" key="5">
    <source>
        <dbReference type="ARBA" id="ARBA00023136"/>
    </source>
</evidence>
<keyword evidence="7" id="KW-0458">Lysosome</keyword>
<reference evidence="13" key="1">
    <citation type="journal article" date="2019" name="bioRxiv">
        <title>The Genome of the Zebra Mussel, Dreissena polymorpha: A Resource for Invasive Species Research.</title>
        <authorList>
            <person name="McCartney M.A."/>
            <person name="Auch B."/>
            <person name="Kono T."/>
            <person name="Mallez S."/>
            <person name="Zhang Y."/>
            <person name="Obille A."/>
            <person name="Becker A."/>
            <person name="Abrahante J.E."/>
            <person name="Garbe J."/>
            <person name="Badalamenti J.P."/>
            <person name="Herman A."/>
            <person name="Mangelson H."/>
            <person name="Liachko I."/>
            <person name="Sullivan S."/>
            <person name="Sone E.D."/>
            <person name="Koren S."/>
            <person name="Silverstein K.A.T."/>
            <person name="Beckman K.B."/>
            <person name="Gohl D.M."/>
        </authorList>
    </citation>
    <scope>NUCLEOTIDE SEQUENCE</scope>
    <source>
        <strain evidence="13">Duluth1</strain>
        <tissue evidence="13">Whole animal</tissue>
    </source>
</reference>
<evidence type="ECO:0000313" key="14">
    <source>
        <dbReference type="Proteomes" id="UP000828390"/>
    </source>
</evidence>
<gene>
    <name evidence="13" type="ORF">DPMN_107034</name>
</gene>
<evidence type="ECO:0000256" key="8">
    <source>
        <dbReference type="ARBA" id="ARBA00024176"/>
    </source>
</evidence>
<evidence type="ECO:0000256" key="6">
    <source>
        <dbReference type="ARBA" id="ARBA00023180"/>
    </source>
</evidence>
<dbReference type="PANTHER" id="PTHR31981">
    <property type="entry name" value="GLYCOSYLATED LYSOSOMAL MEMBRANE PROTEIN"/>
    <property type="match status" value="1"/>
</dbReference>
<dbReference type="PANTHER" id="PTHR31981:SF1">
    <property type="entry name" value="GLYCOSYLATED LYSOSOMAL MEMBRANE PROTEIN"/>
    <property type="match status" value="1"/>
</dbReference>
<evidence type="ECO:0000256" key="4">
    <source>
        <dbReference type="ARBA" id="ARBA00022989"/>
    </source>
</evidence>
<sequence>MSAQTSFYSLLFVTLFAFVISNRKVTTEIKKCDYYNDTRCDNLSIAHISAEGDSDALHYLVTSLGMPTVLVAKTDPGADVTIDWEKLLSQNDTVRKNAITITKKKYSFSVMFTKLIDYNDTKDTADMTKYDATSTVWNIYDLKDFVWANLSEVSDTADNTVTLKASSSSVINPIPWMNNGTFSIKLNAFGSHGREDQLPHMQYNENLTQFDLTIDDLGTNLVNSRFGVEVLIVGENNEAMIVNSTKSIDDEYSPGVFLIYNWYTRLTTLDTGFLQWKPVCYQALARARDAATGMKYYQLQNASQSNQDDLMNTIAYAYFTDMASTNIKAQNFSFGIGKDGGYNKAKVITWSGSIGHGKPPEDSVSVVVLIIILAGLGVPVLIIIFGGVYVCIKKRRRNTARQLVSVQSNGYQPLHGDQ</sequence>
<protein>
    <submittedName>
        <fullName evidence="13">Uncharacterized protein</fullName>
    </submittedName>
</protein>
<keyword evidence="3 12" id="KW-0732">Signal</keyword>
<reference evidence="13" key="2">
    <citation type="submission" date="2020-11" db="EMBL/GenBank/DDBJ databases">
        <authorList>
            <person name="McCartney M.A."/>
            <person name="Auch B."/>
            <person name="Kono T."/>
            <person name="Mallez S."/>
            <person name="Becker A."/>
            <person name="Gohl D.M."/>
            <person name="Silverstein K.A.T."/>
            <person name="Koren S."/>
            <person name="Bechman K.B."/>
            <person name="Herman A."/>
            <person name="Abrahante J.E."/>
            <person name="Garbe J."/>
        </authorList>
    </citation>
    <scope>NUCLEOTIDE SEQUENCE</scope>
    <source>
        <strain evidence="13">Duluth1</strain>
        <tissue evidence="13">Whole animal</tissue>
    </source>
</reference>
<dbReference type="EMBL" id="JAIWYP010000004">
    <property type="protein sequence ID" value="KAH3833721.1"/>
    <property type="molecule type" value="Genomic_DNA"/>
</dbReference>
<dbReference type="InterPro" id="IPR029382">
    <property type="entry name" value="NCU-G1"/>
</dbReference>
<comment type="function">
    <text evidence="8">Required to protect lysosomal transporter MFSD1 from lysosomal proteolysis and for MFSD1 lysosomal localization.</text>
</comment>
<accession>A0A9D4K644</accession>
<organism evidence="13 14">
    <name type="scientific">Dreissena polymorpha</name>
    <name type="common">Zebra mussel</name>
    <name type="synonym">Mytilus polymorpha</name>
    <dbReference type="NCBI Taxonomy" id="45954"/>
    <lineage>
        <taxon>Eukaryota</taxon>
        <taxon>Metazoa</taxon>
        <taxon>Spiralia</taxon>
        <taxon>Lophotrochozoa</taxon>
        <taxon>Mollusca</taxon>
        <taxon>Bivalvia</taxon>
        <taxon>Autobranchia</taxon>
        <taxon>Heteroconchia</taxon>
        <taxon>Euheterodonta</taxon>
        <taxon>Imparidentia</taxon>
        <taxon>Neoheterodontei</taxon>
        <taxon>Myida</taxon>
        <taxon>Dreissenoidea</taxon>
        <taxon>Dreissenidae</taxon>
        <taxon>Dreissena</taxon>
    </lineage>
</organism>
<feature type="chain" id="PRO_5038670096" evidence="12">
    <location>
        <begin position="22"/>
        <end position="418"/>
    </location>
</feature>